<proteinExistence type="inferred from homology"/>
<dbReference type="GO" id="GO:0032259">
    <property type="term" value="P:methylation"/>
    <property type="evidence" value="ECO:0007669"/>
    <property type="project" value="UniProtKB-KW"/>
</dbReference>
<evidence type="ECO:0000313" key="6">
    <source>
        <dbReference type="EMBL" id="RXR29836.1"/>
    </source>
</evidence>
<dbReference type="PANTHER" id="PTHR43861:SF1">
    <property type="entry name" value="TRANS-ACONITATE 2-METHYLTRANSFERASE"/>
    <property type="match status" value="1"/>
</dbReference>
<protein>
    <recommendedName>
        <fullName evidence="5">Malonyl-[acyl-carrier protein] O-methyltransferase</fullName>
        <shortName evidence="5">Malonyl-ACP O-methyltransferase</shortName>
        <ecNumber evidence="5">2.1.1.197</ecNumber>
    </recommendedName>
    <alternativeName>
        <fullName evidence="5">Biotin synthesis protein BioC</fullName>
    </alternativeName>
</protein>
<dbReference type="AlphaFoldDB" id="A0A4V1N3U0"/>
<comment type="pathway">
    <text evidence="5">Cofactor biosynthesis; biotin biosynthesis.</text>
</comment>
<comment type="caution">
    <text evidence="6">The sequence shown here is derived from an EMBL/GenBank/DDBJ whole genome shotgun (WGS) entry which is preliminary data.</text>
</comment>
<dbReference type="Gene3D" id="3.40.50.150">
    <property type="entry name" value="Vaccinia Virus protein VP39"/>
    <property type="match status" value="1"/>
</dbReference>
<keyword evidence="2 5" id="KW-0808">Transferase</keyword>
<dbReference type="InterPro" id="IPR011814">
    <property type="entry name" value="BioC"/>
</dbReference>
<evidence type="ECO:0000256" key="5">
    <source>
        <dbReference type="HAMAP-Rule" id="MF_00835"/>
    </source>
</evidence>
<dbReference type="Proteomes" id="UP000290958">
    <property type="component" value="Unassembled WGS sequence"/>
</dbReference>
<sequence>MIEQRAQRIGRAFGAAAPHYDAHAGIQRVVAATLAQLLRLQPVKPAPNGGRLRILEIGCGTGLLTRHLRGLFPDAEIVATDISAEMIAQAERGGDLAARFLVMDGEAPAFDGAHFDLIASSLTFQWFANLPSALDRLTALLRPGGSLMFATMAERSFHEWRAAHDVYGLQAGTPRYPDADSLRAMLARHADAFLFEEEYAHDFGGSRGLLAHLKGIGATVPVEGREPLVAGQMRKVMRAFDKAGGVCTYHVAYCRVTRLAEHRA</sequence>
<evidence type="ECO:0000256" key="3">
    <source>
        <dbReference type="ARBA" id="ARBA00022691"/>
    </source>
</evidence>
<reference evidence="7" key="1">
    <citation type="submission" date="2019-01" db="EMBL/GenBank/DDBJ databases">
        <title>Cytophagaceae bacterium strain CAR-16.</title>
        <authorList>
            <person name="Chen W.-M."/>
        </authorList>
    </citation>
    <scope>NUCLEOTIDE SEQUENCE [LARGE SCALE GENOMIC DNA]</scope>
    <source>
        <strain evidence="7">CHR27</strain>
    </source>
</reference>
<organism evidence="6 7">
    <name type="scientific">Sphingobium fluviale</name>
    <dbReference type="NCBI Taxonomy" id="2506423"/>
    <lineage>
        <taxon>Bacteria</taxon>
        <taxon>Pseudomonadati</taxon>
        <taxon>Pseudomonadota</taxon>
        <taxon>Alphaproteobacteria</taxon>
        <taxon>Sphingomonadales</taxon>
        <taxon>Sphingomonadaceae</taxon>
        <taxon>Sphingobium</taxon>
    </lineage>
</organism>
<evidence type="ECO:0000256" key="1">
    <source>
        <dbReference type="ARBA" id="ARBA00022603"/>
    </source>
</evidence>
<dbReference type="PANTHER" id="PTHR43861">
    <property type="entry name" value="TRANS-ACONITATE 2-METHYLTRANSFERASE-RELATED"/>
    <property type="match status" value="1"/>
</dbReference>
<dbReference type="CDD" id="cd02440">
    <property type="entry name" value="AdoMet_MTases"/>
    <property type="match status" value="1"/>
</dbReference>
<dbReference type="Pfam" id="PF13489">
    <property type="entry name" value="Methyltransf_23"/>
    <property type="match status" value="1"/>
</dbReference>
<evidence type="ECO:0000256" key="4">
    <source>
        <dbReference type="ARBA" id="ARBA00022756"/>
    </source>
</evidence>
<name>A0A4V1N3U0_9SPHN</name>
<dbReference type="OrthoDB" id="9802097at2"/>
<dbReference type="SUPFAM" id="SSF53335">
    <property type="entry name" value="S-adenosyl-L-methionine-dependent methyltransferases"/>
    <property type="match status" value="1"/>
</dbReference>
<evidence type="ECO:0000256" key="2">
    <source>
        <dbReference type="ARBA" id="ARBA00022679"/>
    </source>
</evidence>
<dbReference type="RefSeq" id="WP_129403373.1">
    <property type="nucleotide sequence ID" value="NZ_SBKP01000003.1"/>
</dbReference>
<dbReference type="InterPro" id="IPR029063">
    <property type="entry name" value="SAM-dependent_MTases_sf"/>
</dbReference>
<keyword evidence="7" id="KW-1185">Reference proteome</keyword>
<dbReference type="HAMAP" id="MF_00835">
    <property type="entry name" value="BioC"/>
    <property type="match status" value="1"/>
</dbReference>
<keyword evidence="4 5" id="KW-0093">Biotin biosynthesis</keyword>
<dbReference type="GO" id="GO:0102130">
    <property type="term" value="F:malonyl-CoA methyltransferase activity"/>
    <property type="evidence" value="ECO:0007669"/>
    <property type="project" value="UniProtKB-EC"/>
</dbReference>
<dbReference type="EMBL" id="SBKP01000003">
    <property type="protein sequence ID" value="RXR29836.1"/>
    <property type="molecule type" value="Genomic_DNA"/>
</dbReference>
<dbReference type="UniPathway" id="UPA00078"/>
<dbReference type="EC" id="2.1.1.197" evidence="5"/>
<gene>
    <name evidence="5" type="primary">bioC</name>
    <name evidence="6" type="ORF">EQG66_04640</name>
</gene>
<keyword evidence="1 5" id="KW-0489">Methyltransferase</keyword>
<accession>A0A4V1N3U0</accession>
<comment type="function">
    <text evidence="5">Converts the free carboxyl group of a malonyl-thioester to its methyl ester by transfer of a methyl group from S-adenosyl-L-methionine (SAM). It allows to synthesize pimeloyl-ACP via the fatty acid synthetic pathway.</text>
</comment>
<keyword evidence="3 5" id="KW-0949">S-adenosyl-L-methionine</keyword>
<comment type="catalytic activity">
    <reaction evidence="5">
        <text>malonyl-[ACP] + S-adenosyl-L-methionine = malonyl-[ACP] methyl ester + S-adenosyl-L-homocysteine</text>
        <dbReference type="Rhea" id="RHEA:17105"/>
        <dbReference type="Rhea" id="RHEA-COMP:9623"/>
        <dbReference type="Rhea" id="RHEA-COMP:9954"/>
        <dbReference type="ChEBI" id="CHEBI:57856"/>
        <dbReference type="ChEBI" id="CHEBI:59789"/>
        <dbReference type="ChEBI" id="CHEBI:78449"/>
        <dbReference type="ChEBI" id="CHEBI:78845"/>
        <dbReference type="EC" id="2.1.1.197"/>
    </reaction>
</comment>
<dbReference type="GO" id="GO:0010340">
    <property type="term" value="F:carboxyl-O-methyltransferase activity"/>
    <property type="evidence" value="ECO:0007669"/>
    <property type="project" value="UniProtKB-UniRule"/>
</dbReference>
<evidence type="ECO:0000313" key="7">
    <source>
        <dbReference type="Proteomes" id="UP000290958"/>
    </source>
</evidence>
<dbReference type="GO" id="GO:0009102">
    <property type="term" value="P:biotin biosynthetic process"/>
    <property type="evidence" value="ECO:0007669"/>
    <property type="project" value="UniProtKB-UniRule"/>
</dbReference>
<comment type="similarity">
    <text evidence="5">Belongs to the methyltransferase superfamily.</text>
</comment>